<name>A0A4Z0NJ09_9HYPH</name>
<evidence type="ECO:0000259" key="2">
    <source>
        <dbReference type="Pfam" id="PF10099"/>
    </source>
</evidence>
<proteinExistence type="predicted"/>
<protein>
    <recommendedName>
        <fullName evidence="2">Anti-sigma K factor RskA C-terminal domain-containing protein</fullName>
    </recommendedName>
</protein>
<evidence type="ECO:0000313" key="3">
    <source>
        <dbReference type="EMBL" id="TGD95459.1"/>
    </source>
</evidence>
<accession>A0A4Z0NJ09</accession>
<dbReference type="Pfam" id="PF10099">
    <property type="entry name" value="RskA_C"/>
    <property type="match status" value="1"/>
</dbReference>
<dbReference type="PANTHER" id="PTHR37461">
    <property type="entry name" value="ANTI-SIGMA-K FACTOR RSKA"/>
    <property type="match status" value="1"/>
</dbReference>
<keyword evidence="1" id="KW-0472">Membrane</keyword>
<gene>
    <name evidence="3" type="ORF">EU555_28165</name>
</gene>
<dbReference type="PANTHER" id="PTHR37461:SF1">
    <property type="entry name" value="ANTI-SIGMA-K FACTOR RSKA"/>
    <property type="match status" value="1"/>
</dbReference>
<evidence type="ECO:0000313" key="4">
    <source>
        <dbReference type="Proteomes" id="UP000297535"/>
    </source>
</evidence>
<evidence type="ECO:0000256" key="1">
    <source>
        <dbReference type="SAM" id="Phobius"/>
    </source>
</evidence>
<dbReference type="Proteomes" id="UP000297535">
    <property type="component" value="Unassembled WGS sequence"/>
</dbReference>
<dbReference type="GO" id="GO:0006417">
    <property type="term" value="P:regulation of translation"/>
    <property type="evidence" value="ECO:0007669"/>
    <property type="project" value="TreeGrafter"/>
</dbReference>
<dbReference type="InterPro" id="IPR018764">
    <property type="entry name" value="RskA_C"/>
</dbReference>
<dbReference type="OrthoDB" id="9816387at2"/>
<feature type="domain" description="Anti-sigma K factor RskA C-terminal" evidence="2">
    <location>
        <begin position="103"/>
        <end position="226"/>
    </location>
</feature>
<dbReference type="GO" id="GO:0016989">
    <property type="term" value="F:sigma factor antagonist activity"/>
    <property type="evidence" value="ECO:0007669"/>
    <property type="project" value="TreeGrafter"/>
</dbReference>
<dbReference type="EMBL" id="SRLB01000029">
    <property type="protein sequence ID" value="TGD95459.1"/>
    <property type="molecule type" value="Genomic_DNA"/>
</dbReference>
<dbReference type="RefSeq" id="WP_135418695.1">
    <property type="nucleotide sequence ID" value="NZ_SRLB01000029.1"/>
</dbReference>
<dbReference type="GO" id="GO:0005886">
    <property type="term" value="C:plasma membrane"/>
    <property type="evidence" value="ECO:0007669"/>
    <property type="project" value="InterPro"/>
</dbReference>
<dbReference type="InterPro" id="IPR051474">
    <property type="entry name" value="Anti-sigma-K/W_factor"/>
</dbReference>
<keyword evidence="4" id="KW-1185">Reference proteome</keyword>
<organism evidence="3 4">
    <name type="scientific">Methylobacterium nonmethylotrophicum</name>
    <dbReference type="NCBI Taxonomy" id="1141884"/>
    <lineage>
        <taxon>Bacteria</taxon>
        <taxon>Pseudomonadati</taxon>
        <taxon>Pseudomonadota</taxon>
        <taxon>Alphaproteobacteria</taxon>
        <taxon>Hyphomicrobiales</taxon>
        <taxon>Methylobacteriaceae</taxon>
        <taxon>Methylobacterium</taxon>
    </lineage>
</organism>
<keyword evidence="1" id="KW-0812">Transmembrane</keyword>
<reference evidence="3 4" key="1">
    <citation type="submission" date="2019-04" db="EMBL/GenBank/DDBJ databases">
        <authorList>
            <person name="Feng G."/>
            <person name="Zhu H."/>
        </authorList>
    </citation>
    <scope>NUCLEOTIDE SEQUENCE [LARGE SCALE GENOMIC DNA]</scope>
    <source>
        <strain evidence="3 4">6HR-1</strain>
    </source>
</reference>
<feature type="transmembrane region" description="Helical" evidence="1">
    <location>
        <begin position="97"/>
        <end position="119"/>
    </location>
</feature>
<comment type="caution">
    <text evidence="3">The sequence shown here is derived from an EMBL/GenBank/DDBJ whole genome shotgun (WGS) entry which is preliminary data.</text>
</comment>
<sequence length="236" mass="24881">MTPAERDALAAEHALGLLEGAEAVRAARLAETDTDFAASVEAWRARLAEIDETATAVPAGDALWHRIEQRLGGEVHAARQHAALTERWLAVWNSLGFWRGAGLAAGAACLALAAGLFVLAARQPAPVLVAALLTDDNRVAAIVNIGADGRANLIPLADLPVPSGRVLEVWTLWDRARGPVSVGLSQRAQRLDLKVDDLPRAVPDQLFEITLEPAGGSPTGRPTGQILMKGVTARAL</sequence>
<dbReference type="AlphaFoldDB" id="A0A4Z0NJ09"/>
<keyword evidence="1" id="KW-1133">Transmembrane helix</keyword>